<keyword evidence="2" id="KW-1133">Transmembrane helix</keyword>
<dbReference type="SUPFAM" id="SSF55785">
    <property type="entry name" value="PYP-like sensor domain (PAS domain)"/>
    <property type="match status" value="1"/>
</dbReference>
<organism evidence="4 5">
    <name type="scientific">Tritrichomonas musculus</name>
    <dbReference type="NCBI Taxonomy" id="1915356"/>
    <lineage>
        <taxon>Eukaryota</taxon>
        <taxon>Metamonada</taxon>
        <taxon>Parabasalia</taxon>
        <taxon>Tritrichomonadida</taxon>
        <taxon>Tritrichomonadidae</taxon>
        <taxon>Tritrichomonas</taxon>
    </lineage>
</organism>
<feature type="transmembrane region" description="Helical" evidence="2">
    <location>
        <begin position="889"/>
        <end position="911"/>
    </location>
</feature>
<name>A0ABR2H268_9EUKA</name>
<dbReference type="InterPro" id="IPR000014">
    <property type="entry name" value="PAS"/>
</dbReference>
<keyword evidence="2" id="KW-0472">Membrane</keyword>
<feature type="compositionally biased region" description="Basic residues" evidence="1">
    <location>
        <begin position="1180"/>
        <end position="1191"/>
    </location>
</feature>
<dbReference type="PROSITE" id="PS50112">
    <property type="entry name" value="PAS"/>
    <property type="match status" value="1"/>
</dbReference>
<feature type="transmembrane region" description="Helical" evidence="2">
    <location>
        <begin position="622"/>
        <end position="643"/>
    </location>
</feature>
<keyword evidence="2" id="KW-0812">Transmembrane</keyword>
<accession>A0ABR2H268</accession>
<proteinExistence type="predicted"/>
<protein>
    <recommendedName>
        <fullName evidence="3">PAS domain-containing protein</fullName>
    </recommendedName>
</protein>
<dbReference type="EMBL" id="JAPFFF010000047">
    <property type="protein sequence ID" value="KAK8840295.1"/>
    <property type="molecule type" value="Genomic_DNA"/>
</dbReference>
<feature type="region of interest" description="Disordered" evidence="1">
    <location>
        <begin position="1178"/>
        <end position="1238"/>
    </location>
</feature>
<reference evidence="4 5" key="1">
    <citation type="submission" date="2024-04" db="EMBL/GenBank/DDBJ databases">
        <title>Tritrichomonas musculus Genome.</title>
        <authorList>
            <person name="Alves-Ferreira E."/>
            <person name="Grigg M."/>
            <person name="Lorenzi H."/>
            <person name="Galac M."/>
        </authorList>
    </citation>
    <scope>NUCLEOTIDE SEQUENCE [LARGE SCALE GENOMIC DNA]</scope>
    <source>
        <strain evidence="4 5">EAF2021</strain>
    </source>
</reference>
<dbReference type="InterPro" id="IPR029787">
    <property type="entry name" value="Nucleotide_cyclase"/>
</dbReference>
<evidence type="ECO:0000256" key="1">
    <source>
        <dbReference type="SAM" id="MobiDB-lite"/>
    </source>
</evidence>
<comment type="caution">
    <text evidence="4">The sequence shown here is derived from an EMBL/GenBank/DDBJ whole genome shotgun (WGS) entry which is preliminary data.</text>
</comment>
<dbReference type="Proteomes" id="UP001470230">
    <property type="component" value="Unassembled WGS sequence"/>
</dbReference>
<dbReference type="Pfam" id="PF13426">
    <property type="entry name" value="PAS_9"/>
    <property type="match status" value="1"/>
</dbReference>
<dbReference type="Gene3D" id="3.30.450.20">
    <property type="entry name" value="PAS domain"/>
    <property type="match status" value="1"/>
</dbReference>
<dbReference type="InterPro" id="IPR035965">
    <property type="entry name" value="PAS-like_dom_sf"/>
</dbReference>
<feature type="compositionally biased region" description="Low complexity" evidence="1">
    <location>
        <begin position="1217"/>
        <end position="1235"/>
    </location>
</feature>
<gene>
    <name evidence="4" type="ORF">M9Y10_030850</name>
</gene>
<feature type="domain" description="PAS" evidence="3">
    <location>
        <begin position="966"/>
        <end position="1008"/>
    </location>
</feature>
<evidence type="ECO:0000313" key="4">
    <source>
        <dbReference type="EMBL" id="KAK8840295.1"/>
    </source>
</evidence>
<feature type="transmembrane region" description="Helical" evidence="2">
    <location>
        <begin position="700"/>
        <end position="722"/>
    </location>
</feature>
<dbReference type="SMART" id="SM00091">
    <property type="entry name" value="PAS"/>
    <property type="match status" value="1"/>
</dbReference>
<keyword evidence="5" id="KW-1185">Reference proteome</keyword>
<sequence>MIPFFIIFYFINKKIISVVNERLSPLKIAEDDTMSYEDFDEVPDKNSKTLKKAKNKQVQLFQLNDFEKQDLFNNLIFQSVDHALLYFRVGVSCSSPLFIDFSFMQFMKEAYGQIPIQLEILRFSALFPSQNTFFNYNLNIFSKREDFLSVYQQCVLYQLHKINNIRQSNFSKEIQNELAILDQMSDESISAIRGFWAEILQTKYGFKMSSLGFIRKMTLNTKTCYIDAITKYPNSIQILNSYCRFLCESCGDYIECVQIGQRIKLIEQGKYVNSDFCFHSFVNVFPQYLKRKILNEKGSFIVTNDSISSQSLSSLSSSRVSASFDDMTDLQKVNLKSIEVKPEDYKKRKTDDFDHLIEHENFESLISTLFKNGKARLSIQQIVDRSHNNSLIIALLISFVQTLSFILIMFFEFQFISHYQKPIQLIESSARTSKIIFSLQYCSLIAGIQYLTEKYDINISLQMIEHINIEEENLPNFSCTFIDPMVSLNRMTKSIGSNIDKEMKFIMNNPEDHEREMMIYSYLNNNINDSSGVFIYKFKDKSHSVYKMPLKNGLEYFRALSDRLAYEHHVEEKKESPNLKQFNDVYFELLLNSLTISEPFFVLFNEISETGIRLMKRNEHKLSNVASSILTVSLLVFLIARFFSYYNIKKLLKDAASIVNKVKNEDIDETMNPIFLKSQRKIKVHSINNHSIYESSPATVLYPIITFFSVVNVIGIFGISVFNVRSSFIFIENAQKWENKAASRFLCLTKMINCLISEHLGLPDITVFDKLRQSSTEMLDLSTKLDLSIIAKGKDLNKFYFTVNEDVMTEKMNLANYLDCISIENKVNMGILYYQLIENSIQSDNLLESPEFITLLFIIDKYLYRDLPKFHDKISETALAVVDKQKRNIFIICIAGVGVSLIYFVIELFIIQNISFCYNAFKQLIMVLPPSSFITNSHLINYLTESFGKPNLIDIAPRNLSDEEILINSVDEGVILIDKSMIIQSVNPAVQRMTGFLSDQLLGQNLLFLIPLTSRHIESVISFEKVPFYQRLNEIISRTGDNIAELNTKVLTDKGEEILVRTTIIGIVHNKEFKWASIVLNDISNEVKLKKKLKEAKKKNEILLNYLLPQPVLEKIRSTKRPAYYVSNQATLINIQLDGFDDFFCTMSHKAMMSSIQNIYSKIDHLIHPKVKENQFLYNKTKKKEKPHKNKTIQNPKIRFHSNSNSNSNYEENLSKKSASNHSQKFSSKSNNSFNENDDFEDDENCDFNCIYNIRNDNDLFISIAGLFDSKNDFKKQATSCVCYALKVRDIIEKAAYEDQFNMLVHPKLTVCMGGPIIGYVEKPEYPEFKFLTNLLKETDKIKSIAEYDAVYINENLYKYLDKEKFEIEEKTVLNNFVYQKIYVVHRRLKGKAKNKITGKIGHNVFCISTDSEN</sequence>
<dbReference type="NCBIfam" id="TIGR00229">
    <property type="entry name" value="sensory_box"/>
    <property type="match status" value="1"/>
</dbReference>
<feature type="transmembrane region" description="Helical" evidence="2">
    <location>
        <begin position="391"/>
        <end position="411"/>
    </location>
</feature>
<evidence type="ECO:0000256" key="2">
    <source>
        <dbReference type="SAM" id="Phobius"/>
    </source>
</evidence>
<evidence type="ECO:0000313" key="5">
    <source>
        <dbReference type="Proteomes" id="UP001470230"/>
    </source>
</evidence>
<evidence type="ECO:0000259" key="3">
    <source>
        <dbReference type="PROSITE" id="PS50112"/>
    </source>
</evidence>
<dbReference type="CDD" id="cd00130">
    <property type="entry name" value="PAS"/>
    <property type="match status" value="1"/>
</dbReference>
<dbReference type="Gene3D" id="3.30.70.1230">
    <property type="entry name" value="Nucleotide cyclase"/>
    <property type="match status" value="1"/>
</dbReference>